<evidence type="ECO:0000313" key="3">
    <source>
        <dbReference type="Proteomes" id="UP000030645"/>
    </source>
</evidence>
<dbReference type="PROSITE" id="PS50088">
    <property type="entry name" value="ANK_REPEAT"/>
    <property type="match status" value="1"/>
</dbReference>
<proteinExistence type="predicted"/>
<dbReference type="Proteomes" id="UP000030645">
    <property type="component" value="Unassembled WGS sequence"/>
</dbReference>
<sequence>MADLRAADEFNFFDGRGFGGGGVGVGVRGSGFGVWGLEDGYTALHCAAESGHGDVIELLVKKGAEVEARTKKGVTAMQIAESLHYVGIARRLVHGGASRDDNVNNPSVVSAGYNTTSSLGFGDKNSKVDHFMEGEKGGLLKKKKKRIRGFRV</sequence>
<keyword evidence="1" id="KW-0040">ANK repeat</keyword>
<organism evidence="2 3">
    <name type="scientific">Morus notabilis</name>
    <dbReference type="NCBI Taxonomy" id="981085"/>
    <lineage>
        <taxon>Eukaryota</taxon>
        <taxon>Viridiplantae</taxon>
        <taxon>Streptophyta</taxon>
        <taxon>Embryophyta</taxon>
        <taxon>Tracheophyta</taxon>
        <taxon>Spermatophyta</taxon>
        <taxon>Magnoliopsida</taxon>
        <taxon>eudicotyledons</taxon>
        <taxon>Gunneridae</taxon>
        <taxon>Pentapetalae</taxon>
        <taxon>rosids</taxon>
        <taxon>fabids</taxon>
        <taxon>Rosales</taxon>
        <taxon>Moraceae</taxon>
        <taxon>Moreae</taxon>
        <taxon>Morus</taxon>
    </lineage>
</organism>
<dbReference type="InterPro" id="IPR002110">
    <property type="entry name" value="Ankyrin_rpt"/>
</dbReference>
<accession>W9SEF8</accession>
<dbReference type="Pfam" id="PF12796">
    <property type="entry name" value="Ank_2"/>
    <property type="match status" value="1"/>
</dbReference>
<protein>
    <submittedName>
        <fullName evidence="2">Uncharacterized protein</fullName>
    </submittedName>
</protein>
<feature type="repeat" description="ANK" evidence="1">
    <location>
        <begin position="39"/>
        <end position="71"/>
    </location>
</feature>
<dbReference type="AlphaFoldDB" id="W9SEF8"/>
<dbReference type="InterPro" id="IPR036770">
    <property type="entry name" value="Ankyrin_rpt-contain_sf"/>
</dbReference>
<name>W9SEF8_9ROSA</name>
<dbReference type="PANTHER" id="PTHR22677">
    <property type="entry name" value="ANKYRIN REPEAT DOMAIN-CONTAINING PROTEIN 60"/>
    <property type="match status" value="1"/>
</dbReference>
<dbReference type="SUPFAM" id="SSF48403">
    <property type="entry name" value="Ankyrin repeat"/>
    <property type="match status" value="1"/>
</dbReference>
<gene>
    <name evidence="2" type="ORF">L484_011831</name>
</gene>
<dbReference type="EMBL" id="KE346162">
    <property type="protein sequence ID" value="EXC28327.1"/>
    <property type="molecule type" value="Genomic_DNA"/>
</dbReference>
<dbReference type="Gene3D" id="1.25.40.20">
    <property type="entry name" value="Ankyrin repeat-containing domain"/>
    <property type="match status" value="1"/>
</dbReference>
<keyword evidence="3" id="KW-1185">Reference proteome</keyword>
<evidence type="ECO:0000313" key="2">
    <source>
        <dbReference type="EMBL" id="EXC28327.1"/>
    </source>
</evidence>
<dbReference type="PROSITE" id="PS50297">
    <property type="entry name" value="ANK_REP_REGION"/>
    <property type="match status" value="1"/>
</dbReference>
<dbReference type="STRING" id="981085.W9SEF8"/>
<evidence type="ECO:0000256" key="1">
    <source>
        <dbReference type="PROSITE-ProRule" id="PRU00023"/>
    </source>
</evidence>
<reference evidence="3" key="1">
    <citation type="submission" date="2013-01" db="EMBL/GenBank/DDBJ databases">
        <title>Draft Genome Sequence of a Mulberry Tree, Morus notabilis C.K. Schneid.</title>
        <authorList>
            <person name="He N."/>
            <person name="Zhao S."/>
        </authorList>
    </citation>
    <scope>NUCLEOTIDE SEQUENCE</scope>
</reference>
<dbReference type="SMART" id="SM00248">
    <property type="entry name" value="ANK"/>
    <property type="match status" value="2"/>
</dbReference>
<dbReference type="InterPro" id="IPR039323">
    <property type="entry name" value="ANKRD_45/46/60"/>
</dbReference>
<dbReference type="PANTHER" id="PTHR22677:SF4">
    <property type="entry name" value="USHER SYNDROME TYPE-1G PROTEIN-LIKE PROTEIN"/>
    <property type="match status" value="1"/>
</dbReference>